<sequence>MQFRSFIVFMVLALLAVDAMANRPSKKAMRNSLVRFGKRSAAAPSDFSAEAAPSYARWEYLNRLAALDGADNGYNL</sequence>
<evidence type="ECO:0000313" key="2">
    <source>
        <dbReference type="Proteomes" id="UP000005239"/>
    </source>
</evidence>
<dbReference type="EnsemblMetazoa" id="PPA20622.1">
    <property type="protein sequence ID" value="PPA20622.1"/>
    <property type="gene ID" value="WBGene00110176"/>
</dbReference>
<accession>A0A8R1UEZ3</accession>
<organism evidence="1 2">
    <name type="scientific">Pristionchus pacificus</name>
    <name type="common">Parasitic nematode worm</name>
    <dbReference type="NCBI Taxonomy" id="54126"/>
    <lineage>
        <taxon>Eukaryota</taxon>
        <taxon>Metazoa</taxon>
        <taxon>Ecdysozoa</taxon>
        <taxon>Nematoda</taxon>
        <taxon>Chromadorea</taxon>
        <taxon>Rhabditida</taxon>
        <taxon>Rhabditina</taxon>
        <taxon>Diplogasteromorpha</taxon>
        <taxon>Diplogasteroidea</taxon>
        <taxon>Neodiplogasteridae</taxon>
        <taxon>Pristionchus</taxon>
    </lineage>
</organism>
<reference evidence="2" key="1">
    <citation type="journal article" date="2008" name="Nat. Genet.">
        <title>The Pristionchus pacificus genome provides a unique perspective on nematode lifestyle and parasitism.</title>
        <authorList>
            <person name="Dieterich C."/>
            <person name="Clifton S.W."/>
            <person name="Schuster L.N."/>
            <person name="Chinwalla A."/>
            <person name="Delehaunty K."/>
            <person name="Dinkelacker I."/>
            <person name="Fulton L."/>
            <person name="Fulton R."/>
            <person name="Godfrey J."/>
            <person name="Minx P."/>
            <person name="Mitreva M."/>
            <person name="Roeseler W."/>
            <person name="Tian H."/>
            <person name="Witte H."/>
            <person name="Yang S.P."/>
            <person name="Wilson R.K."/>
            <person name="Sommer R.J."/>
        </authorList>
    </citation>
    <scope>NUCLEOTIDE SEQUENCE [LARGE SCALE GENOMIC DNA]</scope>
    <source>
        <strain evidence="2">PS312</strain>
    </source>
</reference>
<gene>
    <name evidence="1" type="primary">WBGene00110176</name>
</gene>
<name>A0A2A6D349_PRIPA</name>
<accession>A0A2A6D349</accession>
<reference evidence="1" key="2">
    <citation type="submission" date="2022-06" db="UniProtKB">
        <authorList>
            <consortium name="EnsemblMetazoa"/>
        </authorList>
    </citation>
    <scope>IDENTIFICATION</scope>
    <source>
        <strain evidence="1">PS312</strain>
    </source>
</reference>
<evidence type="ECO:0000313" key="1">
    <source>
        <dbReference type="EnsemblMetazoa" id="PPA20622.1"/>
    </source>
</evidence>
<dbReference type="Proteomes" id="UP000005239">
    <property type="component" value="Unassembled WGS sequence"/>
</dbReference>
<protein>
    <submittedName>
        <fullName evidence="1">Flp-32</fullName>
    </submittedName>
</protein>
<dbReference type="AlphaFoldDB" id="A0A2A6D349"/>
<keyword evidence="2" id="KW-1185">Reference proteome</keyword>
<proteinExistence type="predicted"/>